<dbReference type="SUPFAM" id="SSF57095">
    <property type="entry name" value="Scorpion toxin-like"/>
    <property type="match status" value="1"/>
</dbReference>
<organism evidence="2">
    <name type="scientific">Aegilops tauschii</name>
    <name type="common">Tausch's goatgrass</name>
    <name type="synonym">Aegilops squarrosa</name>
    <dbReference type="NCBI Taxonomy" id="37682"/>
    <lineage>
        <taxon>Eukaryota</taxon>
        <taxon>Viridiplantae</taxon>
        <taxon>Streptophyta</taxon>
        <taxon>Embryophyta</taxon>
        <taxon>Tracheophyta</taxon>
        <taxon>Spermatophyta</taxon>
        <taxon>Magnoliopsida</taxon>
        <taxon>Liliopsida</taxon>
        <taxon>Poales</taxon>
        <taxon>Poaceae</taxon>
        <taxon>BOP clade</taxon>
        <taxon>Pooideae</taxon>
        <taxon>Triticodae</taxon>
        <taxon>Triticeae</taxon>
        <taxon>Triticinae</taxon>
        <taxon>Aegilops</taxon>
    </lineage>
</organism>
<dbReference type="SMART" id="SM00505">
    <property type="entry name" value="Knot1"/>
    <property type="match status" value="1"/>
</dbReference>
<protein>
    <recommendedName>
        <fullName evidence="1">Knottins-like domain-containing protein</fullName>
    </recommendedName>
</protein>
<dbReference type="InterPro" id="IPR036574">
    <property type="entry name" value="Scorpion_toxin-like_sf"/>
</dbReference>
<dbReference type="EnsemblPlants" id="EMT24287">
    <property type="protein sequence ID" value="EMT24287"/>
    <property type="gene ID" value="F775_21717"/>
</dbReference>
<evidence type="ECO:0000259" key="1">
    <source>
        <dbReference type="SMART" id="SM00505"/>
    </source>
</evidence>
<reference evidence="2" key="1">
    <citation type="submission" date="2015-06" db="UniProtKB">
        <authorList>
            <consortium name="EnsemblPlants"/>
        </authorList>
    </citation>
    <scope>IDENTIFICATION</scope>
</reference>
<name>M8CB41_AEGTA</name>
<dbReference type="AlphaFoldDB" id="M8CB41"/>
<dbReference type="Gene3D" id="3.30.30.10">
    <property type="entry name" value="Knottin, scorpion toxin-like"/>
    <property type="match status" value="1"/>
</dbReference>
<proteinExistence type="predicted"/>
<dbReference type="InterPro" id="IPR003614">
    <property type="entry name" value="Knottins"/>
</dbReference>
<dbReference type="Pfam" id="PF00304">
    <property type="entry name" value="Gamma-thionin"/>
    <property type="match status" value="1"/>
</dbReference>
<accession>M8CB41</accession>
<sequence length="65" mass="7238">MLLLLSSEKMGSHGCEKQLSREWMGTYCVIAGSCNRPCRAEGFDSGRCHNLLTCMCYRNCTNLSA</sequence>
<evidence type="ECO:0000313" key="2">
    <source>
        <dbReference type="EnsemblPlants" id="EMT24287"/>
    </source>
</evidence>
<dbReference type="GO" id="GO:0006952">
    <property type="term" value="P:defense response"/>
    <property type="evidence" value="ECO:0007669"/>
    <property type="project" value="InterPro"/>
</dbReference>
<feature type="domain" description="Knottins-like" evidence="1">
    <location>
        <begin position="14"/>
        <end position="60"/>
    </location>
</feature>